<protein>
    <submittedName>
        <fullName evidence="6">CDP-6-deoxy-L-threo-D-glycero-4-hexulose-3-dehydrase reductase</fullName>
        <ecNumber evidence="6">1.17.1.-</ecNumber>
    </submittedName>
</protein>
<dbReference type="InterPro" id="IPR001041">
    <property type="entry name" value="2Fe-2S_ferredoxin-type"/>
</dbReference>
<dbReference type="PROSITE" id="PS51384">
    <property type="entry name" value="FAD_FR"/>
    <property type="match status" value="1"/>
</dbReference>
<dbReference type="GO" id="GO:0051537">
    <property type="term" value="F:2 iron, 2 sulfur cluster binding"/>
    <property type="evidence" value="ECO:0007669"/>
    <property type="project" value="UniProtKB-KW"/>
</dbReference>
<dbReference type="AlphaFoldDB" id="A0A011P6V1"/>
<dbReference type="SUPFAM" id="SSF52343">
    <property type="entry name" value="Ferredoxin reductase-like, C-terminal NADP-linked domain"/>
    <property type="match status" value="1"/>
</dbReference>
<keyword evidence="2" id="KW-0001">2Fe-2S</keyword>
<dbReference type="Proteomes" id="UP000021816">
    <property type="component" value="Unassembled WGS sequence"/>
</dbReference>
<dbReference type="STRING" id="1454003.AW10_00037"/>
<evidence type="ECO:0000256" key="2">
    <source>
        <dbReference type="ARBA" id="ARBA00022714"/>
    </source>
</evidence>
<organism evidence="6 7">
    <name type="scientific">Candidatus Accumulibacter appositus</name>
    <dbReference type="NCBI Taxonomy" id="1454003"/>
    <lineage>
        <taxon>Bacteria</taxon>
        <taxon>Pseudomonadati</taxon>
        <taxon>Pseudomonadota</taxon>
        <taxon>Betaproteobacteria</taxon>
        <taxon>Candidatus Accumulibacter</taxon>
    </lineage>
</organism>
<dbReference type="PATRIC" id="fig|1454003.3.peg.38"/>
<dbReference type="InterPro" id="IPR006058">
    <property type="entry name" value="2Fe2S_fd_BS"/>
</dbReference>
<proteinExistence type="predicted"/>
<dbReference type="Gene3D" id="3.10.20.30">
    <property type="match status" value="1"/>
</dbReference>
<dbReference type="PROSITE" id="PS00197">
    <property type="entry name" value="2FE2S_FER_1"/>
    <property type="match status" value="1"/>
</dbReference>
<dbReference type="Pfam" id="PF00175">
    <property type="entry name" value="NAD_binding_1"/>
    <property type="match status" value="1"/>
</dbReference>
<comment type="cofactor">
    <cofactor evidence="3">
        <name>[2Fe-2S] cluster</name>
        <dbReference type="ChEBI" id="CHEBI:190135"/>
    </cofactor>
</comment>
<name>A0A011P6V1_9PROT</name>
<evidence type="ECO:0000256" key="3">
    <source>
        <dbReference type="ARBA" id="ARBA00034078"/>
    </source>
</evidence>
<evidence type="ECO:0000259" key="5">
    <source>
        <dbReference type="PROSITE" id="PS51384"/>
    </source>
</evidence>
<dbReference type="CDD" id="cd00207">
    <property type="entry name" value="fer2"/>
    <property type="match status" value="1"/>
</dbReference>
<dbReference type="InterPro" id="IPR039261">
    <property type="entry name" value="FNR_nucleotide-bd"/>
</dbReference>
<dbReference type="InterPro" id="IPR017927">
    <property type="entry name" value="FAD-bd_FR_type"/>
</dbReference>
<keyword evidence="6" id="KW-0560">Oxidoreductase</keyword>
<dbReference type="InterPro" id="IPR001433">
    <property type="entry name" value="OxRdtase_FAD/NAD-bd"/>
</dbReference>
<feature type="domain" description="FAD-binding FR-type" evidence="5">
    <location>
        <begin position="100"/>
        <end position="200"/>
    </location>
</feature>
<keyword evidence="2" id="KW-0408">Iron</keyword>
<dbReference type="EMBL" id="JEMX01000002">
    <property type="protein sequence ID" value="EXI83301.1"/>
    <property type="molecule type" value="Genomic_DNA"/>
</dbReference>
<dbReference type="PRINTS" id="PR00371">
    <property type="entry name" value="FPNCR"/>
</dbReference>
<keyword evidence="2" id="KW-0479">Metal-binding</keyword>
<dbReference type="PANTHER" id="PTHR47354">
    <property type="entry name" value="NADH OXIDOREDUCTASE HCR"/>
    <property type="match status" value="1"/>
</dbReference>
<dbReference type="Pfam" id="PF00970">
    <property type="entry name" value="FAD_binding_6"/>
    <property type="match status" value="1"/>
</dbReference>
<dbReference type="EC" id="1.17.1.-" evidence="6"/>
<sequence>MGFQVSVQPSQHSFQAHPEETILDAALRHGLCLPYGCRDGVCGACRGKVLSGQVAHGKATLDALSEADRRTGDTLFCCAMARSDLVIESREVDSVADIPVRTLPARVHSLTRAAPDVMIVELKLPASERLQFRAGQYVDILLRDGRRRAFSIANSPHEDAFLQLHVRHIPGGQFTDHVFNTLKERDLLRLRGPQGSFFLRSDSHKPILLVAGGTGFAPIKAVVQQAIAENCERPMVVYWGGRQLADLYLLQLAQEWPAQHAQLRFIPVLSDAPAEQPWNGRRGLVHRAAMADHPDLSGYQAYVCGSPAMVAAARHDFLTLCHLPAEEFFADSFDFASDTLAAIDILPPTDRKVGQYE</sequence>
<dbReference type="Gene3D" id="3.40.50.80">
    <property type="entry name" value="Nucleotide-binding domain of ferredoxin-NADP reductase (FNR) module"/>
    <property type="match status" value="1"/>
</dbReference>
<reference evidence="6 7" key="1">
    <citation type="submission" date="2014-02" db="EMBL/GenBank/DDBJ databases">
        <title>Expanding our view of genomic diversity in Candidatus Accumulibacter clades.</title>
        <authorList>
            <person name="Skennerton C.T."/>
            <person name="Barr J.J."/>
            <person name="Slater F.R."/>
            <person name="Bond P.L."/>
            <person name="Tyson G.W."/>
        </authorList>
    </citation>
    <scope>NUCLEOTIDE SEQUENCE [LARGE SCALE GENOMIC DNA]</scope>
    <source>
        <strain evidence="7">BA-92</strain>
    </source>
</reference>
<dbReference type="PROSITE" id="PS51085">
    <property type="entry name" value="2FE2S_FER_2"/>
    <property type="match status" value="1"/>
</dbReference>
<evidence type="ECO:0000259" key="4">
    <source>
        <dbReference type="PROSITE" id="PS51085"/>
    </source>
</evidence>
<dbReference type="InterPro" id="IPR012675">
    <property type="entry name" value="Beta-grasp_dom_sf"/>
</dbReference>
<evidence type="ECO:0000313" key="6">
    <source>
        <dbReference type="EMBL" id="EXI83301.1"/>
    </source>
</evidence>
<evidence type="ECO:0000256" key="1">
    <source>
        <dbReference type="ARBA" id="ARBA00001974"/>
    </source>
</evidence>
<dbReference type="SUPFAM" id="SSF54292">
    <property type="entry name" value="2Fe-2S ferredoxin-like"/>
    <property type="match status" value="1"/>
</dbReference>
<dbReference type="InterPro" id="IPR008333">
    <property type="entry name" value="Cbr1-like_FAD-bd_dom"/>
</dbReference>
<comment type="cofactor">
    <cofactor evidence="1">
        <name>FAD</name>
        <dbReference type="ChEBI" id="CHEBI:57692"/>
    </cofactor>
</comment>
<dbReference type="InterPro" id="IPR017938">
    <property type="entry name" value="Riboflavin_synthase-like_b-brl"/>
</dbReference>
<accession>A0A011P6V1</accession>
<keyword evidence="2" id="KW-0411">Iron-sulfur</keyword>
<dbReference type="SUPFAM" id="SSF63380">
    <property type="entry name" value="Riboflavin synthase domain-like"/>
    <property type="match status" value="1"/>
</dbReference>
<dbReference type="InterPro" id="IPR001709">
    <property type="entry name" value="Flavoprot_Pyr_Nucl_cyt_Rdtase"/>
</dbReference>
<gene>
    <name evidence="6" type="primary">ascD</name>
    <name evidence="6" type="ORF">AW10_00037</name>
</gene>
<dbReference type="InterPro" id="IPR050415">
    <property type="entry name" value="MRET"/>
</dbReference>
<dbReference type="Gene3D" id="2.40.30.10">
    <property type="entry name" value="Translation factors"/>
    <property type="match status" value="1"/>
</dbReference>
<dbReference type="InterPro" id="IPR036010">
    <property type="entry name" value="2Fe-2S_ferredoxin-like_sf"/>
</dbReference>
<dbReference type="PRINTS" id="PR00410">
    <property type="entry name" value="PHEHYDRXLASE"/>
</dbReference>
<comment type="caution">
    <text evidence="6">The sequence shown here is derived from an EMBL/GenBank/DDBJ whole genome shotgun (WGS) entry which is preliminary data.</text>
</comment>
<feature type="domain" description="2Fe-2S ferredoxin-type" evidence="4">
    <location>
        <begin position="3"/>
        <end position="93"/>
    </location>
</feature>
<dbReference type="PANTHER" id="PTHR47354:SF5">
    <property type="entry name" value="PROTEIN RFBI"/>
    <property type="match status" value="1"/>
</dbReference>
<dbReference type="CDD" id="cd06189">
    <property type="entry name" value="flavin_oxioreductase"/>
    <property type="match status" value="1"/>
</dbReference>
<dbReference type="Pfam" id="PF00111">
    <property type="entry name" value="Fer2"/>
    <property type="match status" value="1"/>
</dbReference>
<evidence type="ECO:0000313" key="7">
    <source>
        <dbReference type="Proteomes" id="UP000021816"/>
    </source>
</evidence>
<dbReference type="GO" id="GO:0016491">
    <property type="term" value="F:oxidoreductase activity"/>
    <property type="evidence" value="ECO:0007669"/>
    <property type="project" value="UniProtKB-KW"/>
</dbReference>